<dbReference type="Pfam" id="PF00893">
    <property type="entry name" value="Multi_Drug_Res"/>
    <property type="match status" value="1"/>
</dbReference>
<dbReference type="RefSeq" id="WP_272872560.1">
    <property type="nucleotide sequence ID" value="NZ_BMNN01000001.1"/>
</dbReference>
<comment type="subcellular location">
    <subcellularLocation>
        <location evidence="1 8">Cell membrane</location>
        <topology evidence="1 8">Multi-pass membrane protein</topology>
    </subcellularLocation>
</comment>
<dbReference type="Proteomes" id="UP000633263">
    <property type="component" value="Unassembled WGS sequence"/>
</dbReference>
<evidence type="ECO:0000256" key="6">
    <source>
        <dbReference type="ARBA" id="ARBA00023136"/>
    </source>
</evidence>
<comment type="caution">
    <text evidence="10">The sequence shown here is derived from an EMBL/GenBank/DDBJ whole genome shotgun (WGS) entry which is preliminary data.</text>
</comment>
<keyword evidence="2" id="KW-0813">Transport</keyword>
<evidence type="ECO:0000256" key="9">
    <source>
        <dbReference type="SAM" id="Phobius"/>
    </source>
</evidence>
<dbReference type="SUPFAM" id="SSF103481">
    <property type="entry name" value="Multidrug resistance efflux transporter EmrE"/>
    <property type="match status" value="1"/>
</dbReference>
<keyword evidence="4 8" id="KW-0812">Transmembrane</keyword>
<feature type="transmembrane region" description="Helical" evidence="9">
    <location>
        <begin position="57"/>
        <end position="78"/>
    </location>
</feature>
<feature type="transmembrane region" description="Helical" evidence="9">
    <location>
        <begin position="32"/>
        <end position="50"/>
    </location>
</feature>
<proteinExistence type="inferred from homology"/>
<dbReference type="Gene3D" id="1.10.3730.20">
    <property type="match status" value="1"/>
</dbReference>
<name>A0ABQ2CIQ1_9GAMM</name>
<evidence type="ECO:0000256" key="3">
    <source>
        <dbReference type="ARBA" id="ARBA00022475"/>
    </source>
</evidence>
<protein>
    <submittedName>
        <fullName evidence="10">Multidrug transporter</fullName>
    </submittedName>
</protein>
<evidence type="ECO:0000256" key="1">
    <source>
        <dbReference type="ARBA" id="ARBA00004651"/>
    </source>
</evidence>
<evidence type="ECO:0000256" key="7">
    <source>
        <dbReference type="ARBA" id="ARBA00038032"/>
    </source>
</evidence>
<evidence type="ECO:0000256" key="2">
    <source>
        <dbReference type="ARBA" id="ARBA00022448"/>
    </source>
</evidence>
<dbReference type="InterPro" id="IPR037185">
    <property type="entry name" value="EmrE-like"/>
</dbReference>
<accession>A0ABQ2CIQ1</accession>
<organism evidence="10 11">
    <name type="scientific">Halopseudomonas pertucinogena</name>
    <dbReference type="NCBI Taxonomy" id="86175"/>
    <lineage>
        <taxon>Bacteria</taxon>
        <taxon>Pseudomonadati</taxon>
        <taxon>Pseudomonadota</taxon>
        <taxon>Gammaproteobacteria</taxon>
        <taxon>Pseudomonadales</taxon>
        <taxon>Pseudomonadaceae</taxon>
        <taxon>Halopseudomonas</taxon>
    </lineage>
</organism>
<dbReference type="InterPro" id="IPR045324">
    <property type="entry name" value="Small_multidrug_res"/>
</dbReference>
<dbReference type="EMBL" id="BMNN01000001">
    <property type="protein sequence ID" value="GGI89131.1"/>
    <property type="molecule type" value="Genomic_DNA"/>
</dbReference>
<dbReference type="InterPro" id="IPR000390">
    <property type="entry name" value="Small_drug/metabolite_transptr"/>
</dbReference>
<evidence type="ECO:0000313" key="11">
    <source>
        <dbReference type="Proteomes" id="UP000633263"/>
    </source>
</evidence>
<keyword evidence="11" id="KW-1185">Reference proteome</keyword>
<keyword evidence="5 9" id="KW-1133">Transmembrane helix</keyword>
<evidence type="ECO:0000256" key="5">
    <source>
        <dbReference type="ARBA" id="ARBA00022989"/>
    </source>
</evidence>
<evidence type="ECO:0000256" key="4">
    <source>
        <dbReference type="ARBA" id="ARBA00022692"/>
    </source>
</evidence>
<keyword evidence="3" id="KW-1003">Cell membrane</keyword>
<feature type="transmembrane region" description="Helical" evidence="9">
    <location>
        <begin position="84"/>
        <end position="103"/>
    </location>
</feature>
<sequence length="109" mass="11621">MNWFYLALAITAEVIATSFLKPSEGFTRLWPSVAVVIGYGVAFFMLSLTLRTIPVGIAYAIWSGVGTVLIAIIAWLIFGQRLDVPGVLGIGLIIAGVVILNVFSKAAAH</sequence>
<reference evidence="11" key="1">
    <citation type="journal article" date="2019" name="Int. J. Syst. Evol. Microbiol.">
        <title>The Global Catalogue of Microorganisms (GCM) 10K type strain sequencing project: providing services to taxonomists for standard genome sequencing and annotation.</title>
        <authorList>
            <consortium name="The Broad Institute Genomics Platform"/>
            <consortium name="The Broad Institute Genome Sequencing Center for Infectious Disease"/>
            <person name="Wu L."/>
            <person name="Ma J."/>
        </authorList>
    </citation>
    <scope>NUCLEOTIDE SEQUENCE [LARGE SCALE GENOMIC DNA]</scope>
    <source>
        <strain evidence="11">JCM 11590</strain>
    </source>
</reference>
<evidence type="ECO:0000256" key="8">
    <source>
        <dbReference type="RuleBase" id="RU003942"/>
    </source>
</evidence>
<dbReference type="PANTHER" id="PTHR30561:SF1">
    <property type="entry name" value="MULTIDRUG TRANSPORTER EMRE"/>
    <property type="match status" value="1"/>
</dbReference>
<dbReference type="PANTHER" id="PTHR30561">
    <property type="entry name" value="SMR FAMILY PROTON-DEPENDENT DRUG EFFLUX TRANSPORTER SUGE"/>
    <property type="match status" value="1"/>
</dbReference>
<keyword evidence="6 9" id="KW-0472">Membrane</keyword>
<gene>
    <name evidence="10" type="ORF">GCM10009083_01840</name>
</gene>
<evidence type="ECO:0000313" key="10">
    <source>
        <dbReference type="EMBL" id="GGI89131.1"/>
    </source>
</evidence>
<comment type="similarity">
    <text evidence="7 8">Belongs to the drug/metabolite transporter (DMT) superfamily. Small multidrug resistance (SMR) (TC 2.A.7.1) family.</text>
</comment>